<dbReference type="Proteomes" id="UP000768471">
    <property type="component" value="Unassembled WGS sequence"/>
</dbReference>
<reference evidence="1 2" key="1">
    <citation type="submission" date="2020-09" db="EMBL/GenBank/DDBJ databases">
        <title>Eikenella S3660 sp. nov., isolated from a throat swab.</title>
        <authorList>
            <person name="Buhl M."/>
        </authorList>
    </citation>
    <scope>NUCLEOTIDE SEQUENCE [LARGE SCALE GENOMIC DNA]</scope>
    <source>
        <strain evidence="1 2">S3360</strain>
    </source>
</reference>
<accession>A0ABS0N8W0</accession>
<evidence type="ECO:0000313" key="2">
    <source>
        <dbReference type="Proteomes" id="UP000768471"/>
    </source>
</evidence>
<comment type="caution">
    <text evidence="1">The sequence shown here is derived from an EMBL/GenBank/DDBJ whole genome shotgun (WGS) entry which is preliminary data.</text>
</comment>
<sequence>MTPPRPQTIFVDVDDTLVRSVGRTRIPMAAVIADIRRLHAAGHALYLWSSGGAEYARASAEALGIAHCFLAFLPKPQAYLDDQPVADWRFCRHILPANSGDIE</sequence>
<dbReference type="RefSeq" id="WP_197902618.1">
    <property type="nucleotide sequence ID" value="NZ_JACSGR010000002.1"/>
</dbReference>
<keyword evidence="2" id="KW-1185">Reference proteome</keyword>
<dbReference type="SUPFAM" id="SSF56784">
    <property type="entry name" value="HAD-like"/>
    <property type="match status" value="1"/>
</dbReference>
<organism evidence="1 2">
    <name type="scientific">Eikenella glucosivorans</name>
    <dbReference type="NCBI Taxonomy" id="2766967"/>
    <lineage>
        <taxon>Bacteria</taxon>
        <taxon>Pseudomonadati</taxon>
        <taxon>Pseudomonadota</taxon>
        <taxon>Betaproteobacteria</taxon>
        <taxon>Neisseriales</taxon>
        <taxon>Neisseriaceae</taxon>
        <taxon>Eikenella</taxon>
    </lineage>
</organism>
<gene>
    <name evidence="1" type="ORF">H9Q10_03395</name>
</gene>
<name>A0ABS0N8W0_9NEIS</name>
<keyword evidence="1" id="KW-0378">Hydrolase</keyword>
<dbReference type="EMBL" id="JACSGR010000002">
    <property type="protein sequence ID" value="MBH5328712.1"/>
    <property type="molecule type" value="Genomic_DNA"/>
</dbReference>
<dbReference type="InterPro" id="IPR023214">
    <property type="entry name" value="HAD_sf"/>
</dbReference>
<proteinExistence type="predicted"/>
<evidence type="ECO:0000313" key="1">
    <source>
        <dbReference type="EMBL" id="MBH5328712.1"/>
    </source>
</evidence>
<dbReference type="GO" id="GO:0016787">
    <property type="term" value="F:hydrolase activity"/>
    <property type="evidence" value="ECO:0007669"/>
    <property type="project" value="UniProtKB-KW"/>
</dbReference>
<dbReference type="CDD" id="cd01427">
    <property type="entry name" value="HAD_like"/>
    <property type="match status" value="1"/>
</dbReference>
<protein>
    <submittedName>
        <fullName evidence="1">HAD family hydrolase</fullName>
    </submittedName>
</protein>
<dbReference type="InterPro" id="IPR036412">
    <property type="entry name" value="HAD-like_sf"/>
</dbReference>
<dbReference type="Gene3D" id="3.40.50.1000">
    <property type="entry name" value="HAD superfamily/HAD-like"/>
    <property type="match status" value="1"/>
</dbReference>